<organism evidence="2 3">
    <name type="scientific">Roseinatronobacter domitianus</name>
    <dbReference type="NCBI Taxonomy" id="2940293"/>
    <lineage>
        <taxon>Bacteria</taxon>
        <taxon>Pseudomonadati</taxon>
        <taxon>Pseudomonadota</taxon>
        <taxon>Alphaproteobacteria</taxon>
        <taxon>Rhodobacterales</taxon>
        <taxon>Paracoccaceae</taxon>
        <taxon>Roseinatronobacter</taxon>
    </lineage>
</organism>
<proteinExistence type="predicted"/>
<protein>
    <submittedName>
        <fullName evidence="2">DUF805 domain-containing protein</fullName>
    </submittedName>
</protein>
<dbReference type="PANTHER" id="PTHR34980:SF2">
    <property type="entry name" value="INNER MEMBRANE PROTEIN YHAH-RELATED"/>
    <property type="match status" value="1"/>
</dbReference>
<keyword evidence="3" id="KW-1185">Reference proteome</keyword>
<keyword evidence="1" id="KW-1133">Transmembrane helix</keyword>
<comment type="caution">
    <text evidence="2">The sequence shown here is derived from an EMBL/GenBank/DDBJ whole genome shotgun (WGS) entry which is preliminary data.</text>
</comment>
<reference evidence="2 3" key="1">
    <citation type="submission" date="2022-05" db="EMBL/GenBank/DDBJ databases">
        <title>Seasonal and diel survey of microbial diversity of the Tyrrhenian coast.</title>
        <authorList>
            <person name="Gattoni G."/>
            <person name="Corral P."/>
        </authorList>
    </citation>
    <scope>NUCLEOTIDE SEQUENCE [LARGE SCALE GENOMIC DNA]</scope>
    <source>
        <strain evidence="2 3">V10</strain>
    </source>
</reference>
<evidence type="ECO:0000313" key="2">
    <source>
        <dbReference type="EMBL" id="MCL1628720.1"/>
    </source>
</evidence>
<feature type="transmembrane region" description="Helical" evidence="1">
    <location>
        <begin position="84"/>
        <end position="107"/>
    </location>
</feature>
<dbReference type="PANTHER" id="PTHR34980">
    <property type="entry name" value="INNER MEMBRANE PROTEIN-RELATED-RELATED"/>
    <property type="match status" value="1"/>
</dbReference>
<evidence type="ECO:0000313" key="3">
    <source>
        <dbReference type="Proteomes" id="UP001202550"/>
    </source>
</evidence>
<keyword evidence="1" id="KW-0812">Transmembrane</keyword>
<name>A0ABT0M2R8_9RHOB</name>
<dbReference type="Pfam" id="PF05656">
    <property type="entry name" value="DUF805"/>
    <property type="match status" value="1"/>
</dbReference>
<feature type="transmembrane region" description="Helical" evidence="1">
    <location>
        <begin position="54"/>
        <end position="72"/>
    </location>
</feature>
<sequence length="171" mass="18449">MTFSNAIISGFRNAFTFKGRARRPEYWWFFLFVFGGAFLLGLLEMAIFGSGRGALVALFQLAVFIPFLAVGWRRLQDTGRPGWWLLIPSGIVVVSTLMSGSLTRAMFAGGIGGIGQSGGVFSGSNVAVDVSITTFVALGVAQLCAGMVIVWWMSRPSQRGANAYGPEPRVR</sequence>
<feature type="transmembrane region" description="Helical" evidence="1">
    <location>
        <begin position="26"/>
        <end position="48"/>
    </location>
</feature>
<dbReference type="RefSeq" id="WP_249058052.1">
    <property type="nucleotide sequence ID" value="NZ_JALZWP010000006.1"/>
</dbReference>
<feature type="transmembrane region" description="Helical" evidence="1">
    <location>
        <begin position="127"/>
        <end position="152"/>
    </location>
</feature>
<evidence type="ECO:0000256" key="1">
    <source>
        <dbReference type="SAM" id="Phobius"/>
    </source>
</evidence>
<keyword evidence="1" id="KW-0472">Membrane</keyword>
<dbReference type="EMBL" id="JALZWP010000006">
    <property type="protein sequence ID" value="MCL1628720.1"/>
    <property type="molecule type" value="Genomic_DNA"/>
</dbReference>
<dbReference type="Proteomes" id="UP001202550">
    <property type="component" value="Unassembled WGS sequence"/>
</dbReference>
<accession>A0ABT0M2R8</accession>
<gene>
    <name evidence="2" type="ORF">M3N55_08250</name>
</gene>
<dbReference type="InterPro" id="IPR008523">
    <property type="entry name" value="DUF805"/>
</dbReference>